<evidence type="ECO:0000256" key="3">
    <source>
        <dbReference type="ARBA" id="ARBA00023004"/>
    </source>
</evidence>
<dbReference type="PANTHER" id="PTHR13847">
    <property type="entry name" value="SARCOSINE DEHYDROGENASE-RELATED"/>
    <property type="match status" value="1"/>
</dbReference>
<dbReference type="eggNOG" id="COG0723">
    <property type="taxonomic scope" value="Bacteria"/>
</dbReference>
<dbReference type="SUPFAM" id="SSF51971">
    <property type="entry name" value="Nucleotide-binding domain"/>
    <property type="match status" value="1"/>
</dbReference>
<keyword evidence="2" id="KW-0479">Metal-binding</keyword>
<dbReference type="Proteomes" id="UP000001551">
    <property type="component" value="Chromosome"/>
</dbReference>
<evidence type="ECO:0000256" key="1">
    <source>
        <dbReference type="ARBA" id="ARBA00022714"/>
    </source>
</evidence>
<dbReference type="PROSITE" id="PS51296">
    <property type="entry name" value="RIESKE"/>
    <property type="match status" value="1"/>
</dbReference>
<dbReference type="Gene3D" id="2.102.10.10">
    <property type="entry name" value="Rieske [2Fe-2S] iron-sulphur domain"/>
    <property type="match status" value="1"/>
</dbReference>
<dbReference type="RefSeq" id="WP_013486348.1">
    <property type="nucleotide sequence ID" value="NC_014828.1"/>
</dbReference>
<accession>E6U6D5</accession>
<dbReference type="PANTHER" id="PTHR13847:SF274">
    <property type="entry name" value="RIESKE 2FE-2S IRON-SULFUR PROTEIN YHFW-RELATED"/>
    <property type="match status" value="1"/>
</dbReference>
<dbReference type="InterPro" id="IPR005805">
    <property type="entry name" value="Rieske_Fe-S_prot_C"/>
</dbReference>
<sequence length="520" mass="56367">MDNHTQSYWEKTVGRTAYPALEADAKADVLIVGGGITGVSCAYHLARAGASVLLTEADTLGCGTTGKSTGKVSALHDVFYGRLSKLPGKTTASQVARTQREAVDFVKQFALSCELDCGFAESDAFLFARSEEERQAVEDEFEAVRKAGLDARFLFRPDFPPQGICATVMFGQAVIHPLRYLQALADAAVKQGAQLCEQTRITDVASGKMVRAVCENGMRIAARHLILATQYPLWEQFDTYFTRLYPRRSYGVAVEPENIWPAGSYISAGGPIRSIRTVIEGGKKILLVMGDGHTTGRDEHDWDGGRHFEALTDYAQKLAGPYSLLARWSAQDYQTPDGIPYIGPVAPQSNIYVATGFNKWGLSSGTLAGILLTDWITAGKSVRGAPYDPARLHLAGAATLTGELSGQVGALVRSKLKKPGRAEDLKPGEGGEVLFNGKKAGAYRHPDGRLTVLDITCTHLGCTLTWNETEKSWDCPCHGGRFTAEGERLEGPPPKGLHVFLRRQDGLPERADVPDTRPHG</sequence>
<dbReference type="Gene3D" id="3.30.9.10">
    <property type="entry name" value="D-Amino Acid Oxidase, subunit A, domain 2"/>
    <property type="match status" value="1"/>
</dbReference>
<evidence type="ECO:0000256" key="5">
    <source>
        <dbReference type="ARBA" id="ARBA00023157"/>
    </source>
</evidence>
<dbReference type="GO" id="GO:0005737">
    <property type="term" value="C:cytoplasm"/>
    <property type="evidence" value="ECO:0007669"/>
    <property type="project" value="TreeGrafter"/>
</dbReference>
<dbReference type="InterPro" id="IPR036922">
    <property type="entry name" value="Rieske_2Fe-2S_sf"/>
</dbReference>
<dbReference type="eggNOG" id="COG0665">
    <property type="taxonomic scope" value="Bacteria"/>
</dbReference>
<dbReference type="AlphaFoldDB" id="E6U6D5"/>
<dbReference type="GO" id="GO:0016705">
    <property type="term" value="F:oxidoreductase activity, acting on paired donors, with incorporation or reduction of molecular oxygen"/>
    <property type="evidence" value="ECO:0007669"/>
    <property type="project" value="UniProtKB-ARBA"/>
</dbReference>
<dbReference type="KEGG" id="eha:Ethha_2512"/>
<dbReference type="HOGENOM" id="CLU_007884_15_1_9"/>
<dbReference type="Pfam" id="PF00355">
    <property type="entry name" value="Rieske"/>
    <property type="match status" value="1"/>
</dbReference>
<evidence type="ECO:0000259" key="6">
    <source>
        <dbReference type="PROSITE" id="PS51296"/>
    </source>
</evidence>
<dbReference type="STRING" id="663278.Ethha_2512"/>
<dbReference type="GO" id="GO:0016020">
    <property type="term" value="C:membrane"/>
    <property type="evidence" value="ECO:0007669"/>
    <property type="project" value="InterPro"/>
</dbReference>
<dbReference type="GO" id="GO:0004497">
    <property type="term" value="F:monooxygenase activity"/>
    <property type="evidence" value="ECO:0007669"/>
    <property type="project" value="UniProtKB-ARBA"/>
</dbReference>
<dbReference type="SUPFAM" id="SSF50022">
    <property type="entry name" value="ISP domain"/>
    <property type="match status" value="1"/>
</dbReference>
<evidence type="ECO:0000313" key="8">
    <source>
        <dbReference type="Proteomes" id="UP000001551"/>
    </source>
</evidence>
<evidence type="ECO:0000313" key="7">
    <source>
        <dbReference type="EMBL" id="ADU28005.1"/>
    </source>
</evidence>
<dbReference type="PRINTS" id="PR00162">
    <property type="entry name" value="RIESKE"/>
</dbReference>
<dbReference type="EMBL" id="CP002400">
    <property type="protein sequence ID" value="ADU28005.1"/>
    <property type="molecule type" value="Genomic_DNA"/>
</dbReference>
<evidence type="ECO:0000256" key="4">
    <source>
        <dbReference type="ARBA" id="ARBA00023014"/>
    </source>
</evidence>
<evidence type="ECO:0000256" key="2">
    <source>
        <dbReference type="ARBA" id="ARBA00022723"/>
    </source>
</evidence>
<proteinExistence type="predicted"/>
<keyword evidence="5" id="KW-1015">Disulfide bond</keyword>
<organism evidence="7 8">
    <name type="scientific">Ethanoligenens harbinense (strain DSM 18485 / JCM 12961 / CGMCC 1.5033 / YUAN-3)</name>
    <dbReference type="NCBI Taxonomy" id="663278"/>
    <lineage>
        <taxon>Bacteria</taxon>
        <taxon>Bacillati</taxon>
        <taxon>Bacillota</taxon>
        <taxon>Clostridia</taxon>
        <taxon>Eubacteriales</taxon>
        <taxon>Oscillospiraceae</taxon>
        <taxon>Ethanoligenens</taxon>
    </lineage>
</organism>
<dbReference type="InterPro" id="IPR036188">
    <property type="entry name" value="FAD/NAD-bd_sf"/>
</dbReference>
<dbReference type="Gene3D" id="3.50.50.60">
    <property type="entry name" value="FAD/NAD(P)-binding domain"/>
    <property type="match status" value="1"/>
</dbReference>
<keyword evidence="3" id="KW-0408">Iron</keyword>
<dbReference type="InterPro" id="IPR017941">
    <property type="entry name" value="Rieske_2Fe-2S"/>
</dbReference>
<feature type="domain" description="Rieske" evidence="6">
    <location>
        <begin position="417"/>
        <end position="500"/>
    </location>
</feature>
<name>E6U6D5_ETHHY</name>
<dbReference type="GO" id="GO:0051537">
    <property type="term" value="F:2 iron, 2 sulfur cluster binding"/>
    <property type="evidence" value="ECO:0007669"/>
    <property type="project" value="UniProtKB-KW"/>
</dbReference>
<dbReference type="Pfam" id="PF01266">
    <property type="entry name" value="DAO"/>
    <property type="match status" value="1"/>
</dbReference>
<keyword evidence="4" id="KW-0411">Iron-sulfur</keyword>
<reference evidence="7 8" key="1">
    <citation type="submission" date="2010-12" db="EMBL/GenBank/DDBJ databases">
        <title>Complete sequence of Ethanoligenens harbinense YUAN-3.</title>
        <authorList>
            <person name="Lucas S."/>
            <person name="Copeland A."/>
            <person name="Lapidus A."/>
            <person name="Cheng J.-F."/>
            <person name="Bruce D."/>
            <person name="Goodwin L."/>
            <person name="Pitluck S."/>
            <person name="Chertkov O."/>
            <person name="Misra M."/>
            <person name="Detter J.C."/>
            <person name="Han C."/>
            <person name="Tapia R."/>
            <person name="Land M."/>
            <person name="Hauser L."/>
            <person name="Jeffries C."/>
            <person name="Kyrpides N."/>
            <person name="Ivanova N."/>
            <person name="Mikhailova N."/>
            <person name="Wang A."/>
            <person name="Mouttaki H."/>
            <person name="He Z."/>
            <person name="Zhou J."/>
            <person name="Hemme C.L."/>
            <person name="Woyke T."/>
        </authorList>
    </citation>
    <scope>NUCLEOTIDE SEQUENCE [LARGE SCALE GENOMIC DNA]</scope>
    <source>
        <strain evidence="8">DSM 18485 / JCM 12961 / CGMCC 1.5033 / YUAN-3</strain>
    </source>
</reference>
<gene>
    <name evidence="7" type="ordered locus">Ethha_2512</name>
</gene>
<protein>
    <submittedName>
        <fullName evidence="7">FAD dependent oxidoreductase</fullName>
    </submittedName>
</protein>
<dbReference type="GO" id="GO:0046872">
    <property type="term" value="F:metal ion binding"/>
    <property type="evidence" value="ECO:0007669"/>
    <property type="project" value="UniProtKB-KW"/>
</dbReference>
<keyword evidence="1" id="KW-0001">2Fe-2S</keyword>
<keyword evidence="8" id="KW-1185">Reference proteome</keyword>
<dbReference type="InterPro" id="IPR006076">
    <property type="entry name" value="FAD-dep_OxRdtase"/>
</dbReference>